<dbReference type="EMBL" id="JAHUZN010000012">
    <property type="protein sequence ID" value="KAG8474132.1"/>
    <property type="molecule type" value="Genomic_DNA"/>
</dbReference>
<dbReference type="Pfam" id="PF24924">
    <property type="entry name" value="DUF7745"/>
    <property type="match status" value="1"/>
</dbReference>
<gene>
    <name evidence="4" type="ORF">CXB51_034059</name>
</gene>
<dbReference type="InterPro" id="IPR056647">
    <property type="entry name" value="DUF7745"/>
</dbReference>
<evidence type="ECO:0000256" key="1">
    <source>
        <dbReference type="SAM" id="Coils"/>
    </source>
</evidence>
<evidence type="ECO:0000313" key="4">
    <source>
        <dbReference type="EMBL" id="KAG8474132.1"/>
    </source>
</evidence>
<dbReference type="PANTHER" id="PTHR48200:SF1">
    <property type="entry name" value="AMINOTRANSFERASE-LIKE PLANT MOBILE DOMAIN-CONTAINING PROTEIN"/>
    <property type="match status" value="1"/>
</dbReference>
<dbReference type="PANTHER" id="PTHR48200">
    <property type="entry name" value="PROTEIN, PUTATIVE-RELATED"/>
    <property type="match status" value="1"/>
</dbReference>
<keyword evidence="1" id="KW-0175">Coiled coil</keyword>
<evidence type="ECO:0000256" key="2">
    <source>
        <dbReference type="SAM" id="MobiDB-lite"/>
    </source>
</evidence>
<feature type="region of interest" description="Disordered" evidence="2">
    <location>
        <begin position="418"/>
        <end position="455"/>
    </location>
</feature>
<keyword evidence="5" id="KW-1185">Reference proteome</keyword>
<feature type="coiled-coil region" evidence="1">
    <location>
        <begin position="206"/>
        <end position="359"/>
    </location>
</feature>
<reference evidence="4 5" key="1">
    <citation type="journal article" date="2021" name="bioRxiv">
        <title>The Gossypium anomalum genome as a resource for cotton improvement and evolutionary analysis of hybrid incompatibility.</title>
        <authorList>
            <person name="Grover C.E."/>
            <person name="Yuan D."/>
            <person name="Arick M.A."/>
            <person name="Miller E.R."/>
            <person name="Hu G."/>
            <person name="Peterson D.G."/>
            <person name="Wendel J.F."/>
            <person name="Udall J.A."/>
        </authorList>
    </citation>
    <scope>NUCLEOTIDE SEQUENCE [LARGE SCALE GENOMIC DNA]</scope>
    <source>
        <strain evidence="4">JFW-Udall</strain>
        <tissue evidence="4">Leaf</tissue>
    </source>
</reference>
<sequence length="455" mass="53571">MCRKTGEGRFIGCAQLLMVWFHGLFWKVNKVSYQVFSEGYSPLKEETTMQRRDDILEEKWMEILQNLKEGDIEWIGFWIVPDEILYQCGNFDWVPLSGIWRASGYTPLLALRQYKSKKFVPTNYGLAQCEFSYKGDHYKKKVRKLSDTWKQTSWMKRLAVGFMVTPEYNGWFRKRVNDNIPTPSLEDTRPVEEQLQVAPSELEIIKQDFEKKSVELGKRIEQLEEEKLHLRLDVDVQRSEAEKWRKGKSKAEEDLDSLKTDYKKLRLSMRTAWLEKSLSESRNERGELRVKVAELKKSFHLYRSRNTAMELRASLSKVEEMKGKVKELEASLQSCEMQIEFFEASEERWKEQLHHAQDQVRNRDYIMGEVVTQIREVADYFFTLTNAQTQHEIHTLRPFVTEDLLYPLVSPRRMLKRNPSCSGSNLGDNPINPIVPDLDNMEEAERARTGLSKEL</sequence>
<dbReference type="AlphaFoldDB" id="A0A8J5Y642"/>
<dbReference type="OrthoDB" id="968951at2759"/>
<evidence type="ECO:0000259" key="3">
    <source>
        <dbReference type="Pfam" id="PF24924"/>
    </source>
</evidence>
<protein>
    <recommendedName>
        <fullName evidence="3">DUF7745 domain-containing protein</fullName>
    </recommendedName>
</protein>
<organism evidence="4 5">
    <name type="scientific">Gossypium anomalum</name>
    <dbReference type="NCBI Taxonomy" id="47600"/>
    <lineage>
        <taxon>Eukaryota</taxon>
        <taxon>Viridiplantae</taxon>
        <taxon>Streptophyta</taxon>
        <taxon>Embryophyta</taxon>
        <taxon>Tracheophyta</taxon>
        <taxon>Spermatophyta</taxon>
        <taxon>Magnoliopsida</taxon>
        <taxon>eudicotyledons</taxon>
        <taxon>Gunneridae</taxon>
        <taxon>Pentapetalae</taxon>
        <taxon>rosids</taxon>
        <taxon>malvids</taxon>
        <taxon>Malvales</taxon>
        <taxon>Malvaceae</taxon>
        <taxon>Malvoideae</taxon>
        <taxon>Gossypium</taxon>
    </lineage>
</organism>
<feature type="compositionally biased region" description="Basic and acidic residues" evidence="2">
    <location>
        <begin position="443"/>
        <end position="455"/>
    </location>
</feature>
<name>A0A8J5Y642_9ROSI</name>
<comment type="caution">
    <text evidence="4">The sequence shown here is derived from an EMBL/GenBank/DDBJ whole genome shotgun (WGS) entry which is preliminary data.</text>
</comment>
<feature type="domain" description="DUF7745" evidence="3">
    <location>
        <begin position="2"/>
        <end position="176"/>
    </location>
</feature>
<evidence type="ECO:0000313" key="5">
    <source>
        <dbReference type="Proteomes" id="UP000701853"/>
    </source>
</evidence>
<accession>A0A8J5Y642</accession>
<dbReference type="Proteomes" id="UP000701853">
    <property type="component" value="Chromosome 12"/>
</dbReference>
<proteinExistence type="predicted"/>